<dbReference type="EMBL" id="JARQWQ010000008">
    <property type="protein sequence ID" value="KAK2570431.1"/>
    <property type="molecule type" value="Genomic_DNA"/>
</dbReference>
<evidence type="ECO:0000256" key="3">
    <source>
        <dbReference type="ARBA" id="ARBA00023002"/>
    </source>
</evidence>
<sequence length="260" mass="27438">MISLKKMPQSTITMVGARLLQNGFLCNQALKRESPIMAAGGMSLVGRLALVTGGASGIGRAVCHAFATEGASVVVTDLNNQGIQETVDSLPKHSDNRHSSYSLDVTSGDEIRKVLEYIINGYRKPPCVLGTFLVTQAVAKVMVDQGVANGAIVNLASIVGKVGNLGQVNYSASKAGVEGMTRTCAKELARFGIRCNAVLPGFIQTPMTDAVPDKVLEKLKKQIPLQRLGNPSDVADVVTFLASDRSSYITGTSIEITGKT</sequence>
<dbReference type="PRINTS" id="PR00080">
    <property type="entry name" value="SDRFAMILY"/>
</dbReference>
<dbReference type="GO" id="GO:0048038">
    <property type="term" value="F:quinone binding"/>
    <property type="evidence" value="ECO:0007669"/>
    <property type="project" value="TreeGrafter"/>
</dbReference>
<dbReference type="PANTHER" id="PTHR42760:SF83">
    <property type="entry name" value="(3R)-3-HYDROXYACYL-COA DEHYDROGENASE"/>
    <property type="match status" value="1"/>
</dbReference>
<reference evidence="5" key="1">
    <citation type="journal article" date="2023" name="G3 (Bethesda)">
        <title>Whole genome assembly and annotation of the endangered Caribbean coral Acropora cervicornis.</title>
        <authorList>
            <person name="Selwyn J.D."/>
            <person name="Vollmer S.V."/>
        </authorList>
    </citation>
    <scope>NUCLEOTIDE SEQUENCE</scope>
    <source>
        <strain evidence="5">K2</strain>
    </source>
</reference>
<comment type="caution">
    <text evidence="5">The sequence shown here is derived from an EMBL/GenBank/DDBJ whole genome shotgun (WGS) entry which is preliminary data.</text>
</comment>
<dbReference type="Pfam" id="PF13561">
    <property type="entry name" value="adh_short_C2"/>
    <property type="match status" value="1"/>
</dbReference>
<name>A0AAD9QZP7_ACRCE</name>
<evidence type="ECO:0000256" key="2">
    <source>
        <dbReference type="ARBA" id="ARBA00006484"/>
    </source>
</evidence>
<dbReference type="Pfam" id="PF00106">
    <property type="entry name" value="adh_short"/>
    <property type="match status" value="1"/>
</dbReference>
<keyword evidence="6" id="KW-1185">Reference proteome</keyword>
<accession>A0AAD9QZP7</accession>
<protein>
    <submittedName>
        <fullName evidence="5">(3R)-3-hydroxyacyl-CoA dehydrogenase</fullName>
    </submittedName>
</protein>
<dbReference type="Proteomes" id="UP001249851">
    <property type="component" value="Unassembled WGS sequence"/>
</dbReference>
<evidence type="ECO:0000313" key="5">
    <source>
        <dbReference type="EMBL" id="KAK2570431.1"/>
    </source>
</evidence>
<dbReference type="InterPro" id="IPR036291">
    <property type="entry name" value="NAD(P)-bd_dom_sf"/>
</dbReference>
<dbReference type="SUPFAM" id="SSF51735">
    <property type="entry name" value="NAD(P)-binding Rossmann-fold domains"/>
    <property type="match status" value="1"/>
</dbReference>
<keyword evidence="3" id="KW-0560">Oxidoreductase</keyword>
<dbReference type="FunFam" id="3.40.50.720:FF:000084">
    <property type="entry name" value="Short-chain dehydrogenase reductase"/>
    <property type="match status" value="1"/>
</dbReference>
<organism evidence="5 6">
    <name type="scientific">Acropora cervicornis</name>
    <name type="common">Staghorn coral</name>
    <dbReference type="NCBI Taxonomy" id="6130"/>
    <lineage>
        <taxon>Eukaryota</taxon>
        <taxon>Metazoa</taxon>
        <taxon>Cnidaria</taxon>
        <taxon>Anthozoa</taxon>
        <taxon>Hexacorallia</taxon>
        <taxon>Scleractinia</taxon>
        <taxon>Astrocoeniina</taxon>
        <taxon>Acroporidae</taxon>
        <taxon>Acropora</taxon>
    </lineage>
</organism>
<proteinExistence type="inferred from homology"/>
<reference evidence="5" key="2">
    <citation type="journal article" date="2023" name="Science">
        <title>Genomic signatures of disease resistance in endangered staghorn corals.</title>
        <authorList>
            <person name="Vollmer S.V."/>
            <person name="Selwyn J.D."/>
            <person name="Despard B.A."/>
            <person name="Roesel C.L."/>
        </authorList>
    </citation>
    <scope>NUCLEOTIDE SEQUENCE</scope>
    <source>
        <strain evidence="5">K2</strain>
    </source>
</reference>
<evidence type="ECO:0000313" key="6">
    <source>
        <dbReference type="Proteomes" id="UP001249851"/>
    </source>
</evidence>
<evidence type="ECO:0000256" key="4">
    <source>
        <dbReference type="RuleBase" id="RU000363"/>
    </source>
</evidence>
<dbReference type="GO" id="GO:0016616">
    <property type="term" value="F:oxidoreductase activity, acting on the CH-OH group of donors, NAD or NADP as acceptor"/>
    <property type="evidence" value="ECO:0007669"/>
    <property type="project" value="TreeGrafter"/>
</dbReference>
<gene>
    <name evidence="5" type="ORF">P5673_005245</name>
</gene>
<dbReference type="PRINTS" id="PR00081">
    <property type="entry name" value="GDHRDH"/>
</dbReference>
<evidence type="ECO:0000256" key="1">
    <source>
        <dbReference type="ARBA" id="ARBA00005194"/>
    </source>
</evidence>
<dbReference type="Gene3D" id="3.40.50.720">
    <property type="entry name" value="NAD(P)-binding Rossmann-like Domain"/>
    <property type="match status" value="2"/>
</dbReference>
<dbReference type="PANTHER" id="PTHR42760">
    <property type="entry name" value="SHORT-CHAIN DEHYDROGENASES/REDUCTASES FAMILY MEMBER"/>
    <property type="match status" value="1"/>
</dbReference>
<dbReference type="InterPro" id="IPR002347">
    <property type="entry name" value="SDR_fam"/>
</dbReference>
<dbReference type="GO" id="GO:0006633">
    <property type="term" value="P:fatty acid biosynthetic process"/>
    <property type="evidence" value="ECO:0007669"/>
    <property type="project" value="TreeGrafter"/>
</dbReference>
<dbReference type="AlphaFoldDB" id="A0AAD9QZP7"/>
<comment type="pathway">
    <text evidence="1">Lipid metabolism; fatty acid biosynthesis.</text>
</comment>
<comment type="similarity">
    <text evidence="2 4">Belongs to the short-chain dehydrogenases/reductases (SDR) family.</text>
</comment>